<keyword evidence="3" id="KW-1185">Reference proteome</keyword>
<reference evidence="1" key="1">
    <citation type="submission" date="2020-08" db="EMBL/GenBank/DDBJ databases">
        <title>Multicomponent nature underlies the extraordinary mechanical properties of spider dragline silk.</title>
        <authorList>
            <person name="Kono N."/>
            <person name="Nakamura H."/>
            <person name="Mori M."/>
            <person name="Yoshida Y."/>
            <person name="Ohtoshi R."/>
            <person name="Malay A.D."/>
            <person name="Moran D.A.P."/>
            <person name="Tomita M."/>
            <person name="Numata K."/>
            <person name="Arakawa K."/>
        </authorList>
    </citation>
    <scope>NUCLEOTIDE SEQUENCE</scope>
</reference>
<name>A0A8X6T2C8_NEPPI</name>
<organism evidence="1 3">
    <name type="scientific">Nephila pilipes</name>
    <name type="common">Giant wood spider</name>
    <name type="synonym">Nephila maculata</name>
    <dbReference type="NCBI Taxonomy" id="299642"/>
    <lineage>
        <taxon>Eukaryota</taxon>
        <taxon>Metazoa</taxon>
        <taxon>Ecdysozoa</taxon>
        <taxon>Arthropoda</taxon>
        <taxon>Chelicerata</taxon>
        <taxon>Arachnida</taxon>
        <taxon>Araneae</taxon>
        <taxon>Araneomorphae</taxon>
        <taxon>Entelegynae</taxon>
        <taxon>Araneoidea</taxon>
        <taxon>Nephilidae</taxon>
        <taxon>Nephila</taxon>
    </lineage>
</organism>
<dbReference type="EMBL" id="BMAW01103969">
    <property type="protein sequence ID" value="GFT11776.1"/>
    <property type="molecule type" value="Genomic_DNA"/>
</dbReference>
<proteinExistence type="predicted"/>
<gene>
    <name evidence="1" type="ORF">NPIL_304511</name>
    <name evidence="2" type="ORF">NPIL_677101</name>
</gene>
<evidence type="ECO:0000313" key="3">
    <source>
        <dbReference type="Proteomes" id="UP000887013"/>
    </source>
</evidence>
<comment type="caution">
    <text evidence="1">The sequence shown here is derived from an EMBL/GenBank/DDBJ whole genome shotgun (WGS) entry which is preliminary data.</text>
</comment>
<dbReference type="EMBL" id="BMAW01001050">
    <property type="protein sequence ID" value="GFS72301.1"/>
    <property type="molecule type" value="Genomic_DNA"/>
</dbReference>
<evidence type="ECO:0000313" key="1">
    <source>
        <dbReference type="EMBL" id="GFS72301.1"/>
    </source>
</evidence>
<protein>
    <submittedName>
        <fullName evidence="1">Uncharacterized protein</fullName>
    </submittedName>
</protein>
<evidence type="ECO:0000313" key="2">
    <source>
        <dbReference type="EMBL" id="GFT11776.1"/>
    </source>
</evidence>
<sequence length="89" mass="10182">MSKKILSLRKVDAEGWSRRPFYESGHDKILIIPLKSSTATVKYKIQKISKYFSGSRTPQTSEDTSALIINHYNCCLKIKQSTTSPRLNF</sequence>
<dbReference type="Proteomes" id="UP000887013">
    <property type="component" value="Unassembled WGS sequence"/>
</dbReference>
<accession>A0A8X6T2C8</accession>
<dbReference type="AlphaFoldDB" id="A0A8X6T2C8"/>